<name>A0A9D9EH22_9BACT</name>
<dbReference type="Pfam" id="PF07610">
    <property type="entry name" value="DUF1573"/>
    <property type="match status" value="2"/>
</dbReference>
<feature type="signal peptide" evidence="1">
    <location>
        <begin position="1"/>
        <end position="24"/>
    </location>
</feature>
<dbReference type="InterPro" id="IPR029759">
    <property type="entry name" value="GPX_AS"/>
</dbReference>
<dbReference type="PANTHER" id="PTHR37833">
    <property type="entry name" value="LIPOPROTEIN-RELATED"/>
    <property type="match status" value="1"/>
</dbReference>
<dbReference type="Gene3D" id="2.60.40.10">
    <property type="entry name" value="Immunoglobulins"/>
    <property type="match status" value="2"/>
</dbReference>
<dbReference type="InterPro" id="IPR013783">
    <property type="entry name" value="Ig-like_fold"/>
</dbReference>
<evidence type="ECO:0000256" key="1">
    <source>
        <dbReference type="SAM" id="SignalP"/>
    </source>
</evidence>
<dbReference type="PROSITE" id="PS00460">
    <property type="entry name" value="GLUTATHIONE_PEROXID_1"/>
    <property type="match status" value="1"/>
</dbReference>
<protein>
    <submittedName>
        <fullName evidence="2">DUF1573 domain-containing protein</fullName>
    </submittedName>
</protein>
<proteinExistence type="predicted"/>
<organism evidence="2 3">
    <name type="scientific">Candidatus Cryptobacteroides merdigallinarum</name>
    <dbReference type="NCBI Taxonomy" id="2840770"/>
    <lineage>
        <taxon>Bacteria</taxon>
        <taxon>Pseudomonadati</taxon>
        <taxon>Bacteroidota</taxon>
        <taxon>Bacteroidia</taxon>
        <taxon>Bacteroidales</taxon>
        <taxon>Candidatus Cryptobacteroides</taxon>
    </lineage>
</organism>
<dbReference type="PANTHER" id="PTHR37833:SF1">
    <property type="entry name" value="SIGNAL PEPTIDE PROTEIN"/>
    <property type="match status" value="1"/>
</dbReference>
<dbReference type="Proteomes" id="UP000810252">
    <property type="component" value="Unassembled WGS sequence"/>
</dbReference>
<dbReference type="PROSITE" id="PS51257">
    <property type="entry name" value="PROKAR_LIPOPROTEIN"/>
    <property type="match status" value="1"/>
</dbReference>
<sequence length="379" mass="40327">MKNRTLAYSLIISGLLSASCICSGAGTSGAAAPAGTQETQTPEKVGDIVEFDKTIHNFGDVMLSDGALSCTFTMKNISDKPVVIYNVVTSCGCTDVKWTREPVLPGKTGTISAVYTNDEGPYPFDKSLTAYISGIGRPVILRIRGIAHEKQLSLEELYPERLLAAGVKSLELKCGNIEQGGSRSDEVNIANLSGSPVKVTFTDVTPGLSLDISPDPIPARSTAVLRFTVTAQKGVWGRNLYYATPVIDGKPAGRQFAVQAFTKENFSGLTAAQKAAGARPVFETNTCTTGKLKQGEKAVADFTFTNAGKDDFVIYKADIDWPKATATLPGNIKSGYDGTVRITVDTSGMPKGEMLVTATMTTNSPSRPIVNLFVTGWIE</sequence>
<dbReference type="AlphaFoldDB" id="A0A9D9EH22"/>
<keyword evidence="1" id="KW-0732">Signal</keyword>
<gene>
    <name evidence="2" type="ORF">IAC29_01605</name>
</gene>
<comment type="caution">
    <text evidence="2">The sequence shown here is derived from an EMBL/GenBank/DDBJ whole genome shotgun (WGS) entry which is preliminary data.</text>
</comment>
<evidence type="ECO:0000313" key="3">
    <source>
        <dbReference type="Proteomes" id="UP000810252"/>
    </source>
</evidence>
<evidence type="ECO:0000313" key="2">
    <source>
        <dbReference type="EMBL" id="MBO8447951.1"/>
    </source>
</evidence>
<reference evidence="2" key="2">
    <citation type="journal article" date="2021" name="PeerJ">
        <title>Extensive microbial diversity within the chicken gut microbiome revealed by metagenomics and culture.</title>
        <authorList>
            <person name="Gilroy R."/>
            <person name="Ravi A."/>
            <person name="Getino M."/>
            <person name="Pursley I."/>
            <person name="Horton D.L."/>
            <person name="Alikhan N.F."/>
            <person name="Baker D."/>
            <person name="Gharbi K."/>
            <person name="Hall N."/>
            <person name="Watson M."/>
            <person name="Adriaenssens E.M."/>
            <person name="Foster-Nyarko E."/>
            <person name="Jarju S."/>
            <person name="Secka A."/>
            <person name="Antonio M."/>
            <person name="Oren A."/>
            <person name="Chaudhuri R.R."/>
            <person name="La Ragione R."/>
            <person name="Hildebrand F."/>
            <person name="Pallen M.J."/>
        </authorList>
    </citation>
    <scope>NUCLEOTIDE SEQUENCE</scope>
    <source>
        <strain evidence="2">20514</strain>
    </source>
</reference>
<dbReference type="EMBL" id="JADIMQ010000024">
    <property type="protein sequence ID" value="MBO8447951.1"/>
    <property type="molecule type" value="Genomic_DNA"/>
</dbReference>
<dbReference type="InterPro" id="IPR011467">
    <property type="entry name" value="DUF1573"/>
</dbReference>
<reference evidence="2" key="1">
    <citation type="submission" date="2020-10" db="EMBL/GenBank/DDBJ databases">
        <authorList>
            <person name="Gilroy R."/>
        </authorList>
    </citation>
    <scope>NUCLEOTIDE SEQUENCE</scope>
    <source>
        <strain evidence="2">20514</strain>
    </source>
</reference>
<feature type="chain" id="PRO_5039199648" evidence="1">
    <location>
        <begin position="25"/>
        <end position="379"/>
    </location>
</feature>
<accession>A0A9D9EH22</accession>